<gene>
    <name evidence="2" type="ORF">EV670_3697</name>
</gene>
<comment type="caution">
    <text evidence="2">The sequence shown here is derived from an EMBL/GenBank/DDBJ whole genome shotgun (WGS) entry which is preliminary data.</text>
</comment>
<dbReference type="SUPFAM" id="SSF53474">
    <property type="entry name" value="alpha/beta-Hydrolases"/>
    <property type="match status" value="1"/>
</dbReference>
<evidence type="ECO:0000313" key="3">
    <source>
        <dbReference type="Proteomes" id="UP000293671"/>
    </source>
</evidence>
<dbReference type="EMBL" id="SHKP01000011">
    <property type="protein sequence ID" value="RZT91427.1"/>
    <property type="molecule type" value="Genomic_DNA"/>
</dbReference>
<dbReference type="PANTHER" id="PTHR46438">
    <property type="entry name" value="ALPHA/BETA-HYDROLASES SUPERFAMILY PROTEIN"/>
    <property type="match status" value="1"/>
</dbReference>
<sequence>MSRALRWVGVALLLLLVLVGGAVALSWAPDRPVESLKARWAPPPSVFVPVAGMQVHLRDEGPRDDPLPIVLLHGTSASLHTWDGWAAELSKTRRVIRFDQPGFGLTGPFADGHYATGRYPGFVLAVLDALGVQRAVLAGNSFGGEVAWQTALAAPGRIDRLVLVDAAGYPLNPQSVPIGFRLARLPLLNRLFESVLPRGVIEASVRNVYGEPARVTPELVDRYYELTLREGNRAALAGRLRAWLPGAEAARIRELKLPTLILWGGRDRLLPPADGASFHADIAGSELVLFDALGHVPHEEDPAATVASVSKFVGDRH</sequence>
<dbReference type="RefSeq" id="WP_130434927.1">
    <property type="nucleotide sequence ID" value="NZ_SHKP01000011.1"/>
</dbReference>
<dbReference type="Pfam" id="PF00561">
    <property type="entry name" value="Abhydrolase_1"/>
    <property type="match status" value="1"/>
</dbReference>
<accession>A0A4Q7V773</accession>
<protein>
    <submittedName>
        <fullName evidence="2">Pimeloyl-ACP methyl ester carboxylesterase</fullName>
    </submittedName>
</protein>
<dbReference type="Gene3D" id="3.40.50.1820">
    <property type="entry name" value="alpha/beta hydrolase"/>
    <property type="match status" value="1"/>
</dbReference>
<organism evidence="2 3">
    <name type="scientific">Rivibacter subsaxonicus</name>
    <dbReference type="NCBI Taxonomy" id="457575"/>
    <lineage>
        <taxon>Bacteria</taxon>
        <taxon>Pseudomonadati</taxon>
        <taxon>Pseudomonadota</taxon>
        <taxon>Betaproteobacteria</taxon>
        <taxon>Burkholderiales</taxon>
        <taxon>Rivibacter</taxon>
    </lineage>
</organism>
<dbReference type="InterPro" id="IPR000073">
    <property type="entry name" value="AB_hydrolase_1"/>
</dbReference>
<dbReference type="PRINTS" id="PR00111">
    <property type="entry name" value="ABHYDROLASE"/>
</dbReference>
<dbReference type="OrthoDB" id="9802676at2"/>
<dbReference type="PANTHER" id="PTHR46438:SF11">
    <property type="entry name" value="LIPASE-RELATED"/>
    <property type="match status" value="1"/>
</dbReference>
<dbReference type="AlphaFoldDB" id="A0A4Q7V773"/>
<reference evidence="2 3" key="1">
    <citation type="submission" date="2019-02" db="EMBL/GenBank/DDBJ databases">
        <title>Genomic Encyclopedia of Type Strains, Phase IV (KMG-IV): sequencing the most valuable type-strain genomes for metagenomic binning, comparative biology and taxonomic classification.</title>
        <authorList>
            <person name="Goeker M."/>
        </authorList>
    </citation>
    <scope>NUCLEOTIDE SEQUENCE [LARGE SCALE GENOMIC DNA]</scope>
    <source>
        <strain evidence="2 3">DSM 19570</strain>
    </source>
</reference>
<dbReference type="Proteomes" id="UP000293671">
    <property type="component" value="Unassembled WGS sequence"/>
</dbReference>
<feature type="domain" description="AB hydrolase-1" evidence="1">
    <location>
        <begin position="68"/>
        <end position="302"/>
    </location>
</feature>
<evidence type="ECO:0000259" key="1">
    <source>
        <dbReference type="Pfam" id="PF00561"/>
    </source>
</evidence>
<name>A0A4Q7V773_9BURK</name>
<dbReference type="InterPro" id="IPR029058">
    <property type="entry name" value="AB_hydrolase_fold"/>
</dbReference>
<evidence type="ECO:0000313" key="2">
    <source>
        <dbReference type="EMBL" id="RZT91427.1"/>
    </source>
</evidence>
<proteinExistence type="predicted"/>
<keyword evidence="3" id="KW-1185">Reference proteome</keyword>